<feature type="domain" description="Multidrug resistance protein MdtA-like beta-barrel" evidence="5">
    <location>
        <begin position="221"/>
        <end position="291"/>
    </location>
</feature>
<sequence>MRNRMYITLALIPLLAGCGERKETARTAMPVPEISVALPVVKDITLTKEYPGYLSSEKTVDLVARVNGTLQTVAYAPGSRVRKGQVLFIIEPTIYRDNVEQAEAELNTARANLEYAQNNYSRMLEAVKSDAVSQIQVLQSKSNVATSQAAVSNAEAALNTARTNLGYCTVRAPFDGTVSRNQVDVGSYVGGSVQPVTLATIYKDDLLYTYFNIADNQWLAMLMQQGTAQQKDTLPRQVTVNLGENSMQPYPATLDYFAPNVDLNTGTLSLRARLDNPKGLLKSGLYVSITLPYGKERQAVLVPEASIGTDQLGKYVYIVNDSDMVRYRHIEVGQLIDDTLRQVTGGLSPKEHYVTKALMKVRDGMRVKPTGK</sequence>
<dbReference type="InterPro" id="IPR058625">
    <property type="entry name" value="MdtA-like_BSH"/>
</dbReference>
<gene>
    <name evidence="7" type="ORF">DXA68_18145</name>
    <name evidence="8" type="ORF">SAMN05444350_11313</name>
</gene>
<evidence type="ECO:0000256" key="1">
    <source>
        <dbReference type="ARBA" id="ARBA00004196"/>
    </source>
</evidence>
<dbReference type="Gene3D" id="2.40.420.20">
    <property type="match status" value="1"/>
</dbReference>
<dbReference type="InterPro" id="IPR058624">
    <property type="entry name" value="MdtA-like_HH"/>
</dbReference>
<evidence type="ECO:0000256" key="2">
    <source>
        <dbReference type="ARBA" id="ARBA00009477"/>
    </source>
</evidence>
<dbReference type="InterPro" id="IPR058626">
    <property type="entry name" value="MdtA-like_b-barrel"/>
</dbReference>
<comment type="similarity">
    <text evidence="2">Belongs to the membrane fusion protein (MFP) (TC 8.A.1) family.</text>
</comment>
<feature type="domain" description="Multidrug resistance protein MdtA-like C-terminal permuted SH3" evidence="6">
    <location>
        <begin position="298"/>
        <end position="356"/>
    </location>
</feature>
<dbReference type="Pfam" id="PF25967">
    <property type="entry name" value="RND-MFP_C"/>
    <property type="match status" value="1"/>
</dbReference>
<name>A0A1M6FV99_9BACE</name>
<dbReference type="Proteomes" id="UP000184192">
    <property type="component" value="Unassembled WGS sequence"/>
</dbReference>
<keyword evidence="9" id="KW-1185">Reference proteome</keyword>
<dbReference type="GeneID" id="92712387"/>
<dbReference type="InterPro" id="IPR058627">
    <property type="entry name" value="MdtA-like_C"/>
</dbReference>
<dbReference type="Gene3D" id="2.40.30.170">
    <property type="match status" value="1"/>
</dbReference>
<dbReference type="eggNOG" id="COG0845">
    <property type="taxonomic scope" value="Bacteria"/>
</dbReference>
<dbReference type="Pfam" id="PF25944">
    <property type="entry name" value="Beta-barrel_RND"/>
    <property type="match status" value="1"/>
</dbReference>
<evidence type="ECO:0000259" key="3">
    <source>
        <dbReference type="Pfam" id="PF25876"/>
    </source>
</evidence>
<dbReference type="SUPFAM" id="SSF111369">
    <property type="entry name" value="HlyD-like secretion proteins"/>
    <property type="match status" value="1"/>
</dbReference>
<comment type="subcellular location">
    <subcellularLocation>
        <location evidence="1">Cell envelope</location>
    </subcellularLocation>
</comment>
<dbReference type="AlphaFoldDB" id="A0A1M6FV99"/>
<dbReference type="Pfam" id="PF25876">
    <property type="entry name" value="HH_MFP_RND"/>
    <property type="match status" value="1"/>
</dbReference>
<evidence type="ECO:0000313" key="10">
    <source>
        <dbReference type="Proteomes" id="UP000286075"/>
    </source>
</evidence>
<dbReference type="GO" id="GO:0046677">
    <property type="term" value="P:response to antibiotic"/>
    <property type="evidence" value="ECO:0007669"/>
    <property type="project" value="TreeGrafter"/>
</dbReference>
<feature type="domain" description="Multidrug resistance protein MdtA-like alpha-helical hairpin" evidence="3">
    <location>
        <begin position="99"/>
        <end position="167"/>
    </location>
</feature>
<reference evidence="7 10" key="3">
    <citation type="submission" date="2018-08" db="EMBL/GenBank/DDBJ databases">
        <title>A genome reference for cultivated species of the human gut microbiota.</title>
        <authorList>
            <person name="Zou Y."/>
            <person name="Xue W."/>
            <person name="Luo G."/>
        </authorList>
    </citation>
    <scope>NUCLEOTIDE SEQUENCE [LARGE SCALE GENOMIC DNA]</scope>
    <source>
        <strain evidence="7 10">OF03-9BH</strain>
    </source>
</reference>
<dbReference type="NCBIfam" id="TIGR01730">
    <property type="entry name" value="RND_mfp"/>
    <property type="match status" value="1"/>
</dbReference>
<feature type="domain" description="Multidrug resistance protein MdtA-like barrel-sandwich hybrid" evidence="4">
    <location>
        <begin position="59"/>
        <end position="190"/>
    </location>
</feature>
<evidence type="ECO:0000313" key="7">
    <source>
        <dbReference type="EMBL" id="RGX76843.1"/>
    </source>
</evidence>
<proteinExistence type="inferred from homology"/>
<reference evidence="9" key="1">
    <citation type="submission" date="2016-11" db="EMBL/GenBank/DDBJ databases">
        <authorList>
            <person name="Varghese N."/>
            <person name="Submissions S."/>
        </authorList>
    </citation>
    <scope>NUCLEOTIDE SEQUENCE [LARGE SCALE GENOMIC DNA]</scope>
    <source>
        <strain evidence="9">DSM 26884</strain>
    </source>
</reference>
<dbReference type="PANTHER" id="PTHR30158:SF10">
    <property type="entry name" value="CATION EFFLUX PUMP"/>
    <property type="match status" value="1"/>
</dbReference>
<dbReference type="Gene3D" id="2.40.50.100">
    <property type="match status" value="1"/>
</dbReference>
<dbReference type="EMBL" id="FQZN01000013">
    <property type="protein sequence ID" value="SHJ01608.1"/>
    <property type="molecule type" value="Genomic_DNA"/>
</dbReference>
<dbReference type="Gene3D" id="1.10.287.470">
    <property type="entry name" value="Helix hairpin bin"/>
    <property type="match status" value="1"/>
</dbReference>
<dbReference type="GO" id="GO:0015562">
    <property type="term" value="F:efflux transmembrane transporter activity"/>
    <property type="evidence" value="ECO:0007669"/>
    <property type="project" value="InterPro"/>
</dbReference>
<dbReference type="GO" id="GO:0030313">
    <property type="term" value="C:cell envelope"/>
    <property type="evidence" value="ECO:0007669"/>
    <property type="project" value="UniProtKB-SubCell"/>
</dbReference>
<evidence type="ECO:0000259" key="5">
    <source>
        <dbReference type="Pfam" id="PF25944"/>
    </source>
</evidence>
<evidence type="ECO:0000313" key="9">
    <source>
        <dbReference type="Proteomes" id="UP000184192"/>
    </source>
</evidence>
<evidence type="ECO:0000259" key="4">
    <source>
        <dbReference type="Pfam" id="PF25917"/>
    </source>
</evidence>
<dbReference type="PANTHER" id="PTHR30158">
    <property type="entry name" value="ACRA/E-RELATED COMPONENT OF DRUG EFFLUX TRANSPORTER"/>
    <property type="match status" value="1"/>
</dbReference>
<organism evidence="8 9">
    <name type="scientific">Bacteroides stercorirosoris</name>
    <dbReference type="NCBI Taxonomy" id="871324"/>
    <lineage>
        <taxon>Bacteria</taxon>
        <taxon>Pseudomonadati</taxon>
        <taxon>Bacteroidota</taxon>
        <taxon>Bacteroidia</taxon>
        <taxon>Bacteroidales</taxon>
        <taxon>Bacteroidaceae</taxon>
        <taxon>Bacteroides</taxon>
    </lineage>
</organism>
<dbReference type="RefSeq" id="WP_025833875.1">
    <property type="nucleotide sequence ID" value="NZ_CABMFG010000036.1"/>
</dbReference>
<accession>A0A1M6FV99</accession>
<evidence type="ECO:0000259" key="6">
    <source>
        <dbReference type="Pfam" id="PF25967"/>
    </source>
</evidence>
<dbReference type="InterPro" id="IPR006143">
    <property type="entry name" value="RND_pump_MFP"/>
</dbReference>
<dbReference type="Proteomes" id="UP000286075">
    <property type="component" value="Unassembled WGS sequence"/>
</dbReference>
<dbReference type="OrthoDB" id="9801814at2"/>
<evidence type="ECO:0000313" key="8">
    <source>
        <dbReference type="EMBL" id="SHJ01608.1"/>
    </source>
</evidence>
<reference evidence="8" key="2">
    <citation type="submission" date="2016-11" db="EMBL/GenBank/DDBJ databases">
        <authorList>
            <person name="Jaros S."/>
            <person name="Januszkiewicz K."/>
            <person name="Wedrychowicz H."/>
        </authorList>
    </citation>
    <scope>NUCLEOTIDE SEQUENCE [LARGE SCALE GENOMIC DNA]</scope>
    <source>
        <strain evidence="8">DSM 26884</strain>
    </source>
</reference>
<dbReference type="PROSITE" id="PS51257">
    <property type="entry name" value="PROKAR_LIPOPROTEIN"/>
    <property type="match status" value="1"/>
</dbReference>
<dbReference type="EMBL" id="QSCF01000036">
    <property type="protein sequence ID" value="RGX76843.1"/>
    <property type="molecule type" value="Genomic_DNA"/>
</dbReference>
<dbReference type="Pfam" id="PF25917">
    <property type="entry name" value="BSH_RND"/>
    <property type="match status" value="1"/>
</dbReference>
<protein>
    <submittedName>
        <fullName evidence="7">Efflux RND transporter periplasmic adaptor subunit</fullName>
    </submittedName>
    <submittedName>
        <fullName evidence="8">RND family efflux transporter, MFP subunit</fullName>
    </submittedName>
</protein>
<dbReference type="GO" id="GO:0005886">
    <property type="term" value="C:plasma membrane"/>
    <property type="evidence" value="ECO:0007669"/>
    <property type="project" value="TreeGrafter"/>
</dbReference>